<proteinExistence type="predicted"/>
<keyword evidence="3 7" id="KW-0597">Phosphoprotein</keyword>
<evidence type="ECO:0000259" key="9">
    <source>
        <dbReference type="PROSITE" id="PS50109"/>
    </source>
</evidence>
<feature type="region of interest" description="Disordered" evidence="8">
    <location>
        <begin position="589"/>
        <end position="616"/>
    </location>
</feature>
<dbReference type="InterPro" id="IPR036097">
    <property type="entry name" value="HisK_dim/P_sf"/>
</dbReference>
<dbReference type="SUPFAM" id="SSF55874">
    <property type="entry name" value="ATPase domain of HSP90 chaperone/DNA topoisomerase II/histidine kinase"/>
    <property type="match status" value="1"/>
</dbReference>
<reference evidence="11 12" key="2">
    <citation type="submission" date="2018-03" db="EMBL/GenBank/DDBJ databases">
        <title>The ancient ancestry and fast evolution of plastids.</title>
        <authorList>
            <person name="Moore K.R."/>
            <person name="Magnabosco C."/>
            <person name="Momper L."/>
            <person name="Gold D.A."/>
            <person name="Bosak T."/>
            <person name="Fournier G.P."/>
        </authorList>
    </citation>
    <scope>NUCLEOTIDE SEQUENCE [LARGE SCALE GENOMIC DNA]</scope>
    <source>
        <strain evidence="11 12">ULC18</strain>
    </source>
</reference>
<dbReference type="InterPro" id="IPR001789">
    <property type="entry name" value="Sig_transdc_resp-reg_receiver"/>
</dbReference>
<evidence type="ECO:0000256" key="3">
    <source>
        <dbReference type="ARBA" id="ARBA00022553"/>
    </source>
</evidence>
<dbReference type="InterPro" id="IPR003661">
    <property type="entry name" value="HisK_dim/P_dom"/>
</dbReference>
<evidence type="ECO:0000256" key="1">
    <source>
        <dbReference type="ARBA" id="ARBA00000085"/>
    </source>
</evidence>
<dbReference type="Gene3D" id="3.40.50.2300">
    <property type="match status" value="1"/>
</dbReference>
<dbReference type="Pfam" id="PF00072">
    <property type="entry name" value="Response_reg"/>
    <property type="match status" value="1"/>
</dbReference>
<name>A0A2T1EJL9_9CYAN</name>
<sequence length="616" mass="69179">MNNHREATTKKNILVVDDRPDNLRLLEMMLSQHGYEVRKVLNGSLAIKVAQAFLPDLILLDIRMAAMDGYEVCQQLKASPQTREIPVIFLSALDNVIDKVKAFQVGGVDYITKPFQVEEVLARVEHQLTIRTLQQQLQQHSLDLEAQVQTHTAQLQLAFDFEATLKRITDRVRDSLDENQILQAAVQELAIALGVRSCNAALYNLEQHSATVSYEYAASLAPIHGRVLRMDNFAEGYRQLLQGQYFQFCSLLPNAQRGRVVMLACPIVDDQGVLGDLWLVSPCEYVFTEQDIRLVQQVVNQCAIALRQSRLYQALQTQVNELEQLNRLKDDFLSTVSHELRTPMANIKMAIHMLEISLKNFEPPGAILEQPAPAPERLQAQPQNEPPQAKPNTQAAKVDRYLQILQDECQREIDLITDLLDLTRLDAEVEPPILAPIELATWLPIVAEPFVDRAHSQQQQLHVDIAPALPTLTTEQASLERILAELLNNACKYTPPGASIVLAAHKTTDRLQISVINGGAEISKQEQARIFDKFYRIPNHDPWKRGGTGLGLALVKKLAARLGASICVESTKETTTFMLQFPFADDTLQDGREQAPTDPTSVRVSRTARRSNDRQP</sequence>
<dbReference type="OrthoDB" id="436952at2"/>
<feature type="domain" description="Histidine kinase" evidence="9">
    <location>
        <begin position="335"/>
        <end position="585"/>
    </location>
</feature>
<dbReference type="AlphaFoldDB" id="A0A2T1EJL9"/>
<feature type="modified residue" description="4-aspartylphosphate" evidence="7">
    <location>
        <position position="61"/>
    </location>
</feature>
<dbReference type="Proteomes" id="UP000239576">
    <property type="component" value="Unassembled WGS sequence"/>
</dbReference>
<dbReference type="Gene3D" id="3.30.450.40">
    <property type="match status" value="2"/>
</dbReference>
<organism evidence="11 12">
    <name type="scientific">Stenomitos frigidus ULC18</name>
    <dbReference type="NCBI Taxonomy" id="2107698"/>
    <lineage>
        <taxon>Bacteria</taxon>
        <taxon>Bacillati</taxon>
        <taxon>Cyanobacteriota</taxon>
        <taxon>Cyanophyceae</taxon>
        <taxon>Leptolyngbyales</taxon>
        <taxon>Leptolyngbyaceae</taxon>
        <taxon>Stenomitos</taxon>
    </lineage>
</organism>
<dbReference type="EMBL" id="PVWK01000023">
    <property type="protein sequence ID" value="PSB32946.1"/>
    <property type="molecule type" value="Genomic_DNA"/>
</dbReference>
<dbReference type="SUPFAM" id="SSF52172">
    <property type="entry name" value="CheY-like"/>
    <property type="match status" value="1"/>
</dbReference>
<dbReference type="SMART" id="SM00065">
    <property type="entry name" value="GAF"/>
    <property type="match status" value="1"/>
</dbReference>
<feature type="domain" description="Response regulatory" evidence="10">
    <location>
        <begin position="12"/>
        <end position="128"/>
    </location>
</feature>
<dbReference type="Gene3D" id="3.30.565.10">
    <property type="entry name" value="Histidine kinase-like ATPase, C-terminal domain"/>
    <property type="match status" value="1"/>
</dbReference>
<dbReference type="InterPro" id="IPR005467">
    <property type="entry name" value="His_kinase_dom"/>
</dbReference>
<reference evidence="12" key="1">
    <citation type="submission" date="2018-02" db="EMBL/GenBank/DDBJ databases">
        <authorList>
            <person name="Moore K."/>
            <person name="Momper L."/>
        </authorList>
    </citation>
    <scope>NUCLEOTIDE SEQUENCE [LARGE SCALE GENOMIC DNA]</scope>
    <source>
        <strain evidence="12">ULC18</strain>
    </source>
</reference>
<dbReference type="InterPro" id="IPR004358">
    <property type="entry name" value="Sig_transdc_His_kin-like_C"/>
</dbReference>
<dbReference type="CDD" id="cd00082">
    <property type="entry name" value="HisKA"/>
    <property type="match status" value="1"/>
</dbReference>
<comment type="catalytic activity">
    <reaction evidence="1">
        <text>ATP + protein L-histidine = ADP + protein N-phospho-L-histidine.</text>
        <dbReference type="EC" id="2.7.13.3"/>
    </reaction>
</comment>
<evidence type="ECO:0000256" key="6">
    <source>
        <dbReference type="ARBA" id="ARBA00023012"/>
    </source>
</evidence>
<dbReference type="InterPro" id="IPR011006">
    <property type="entry name" value="CheY-like_superfamily"/>
</dbReference>
<keyword evidence="5 11" id="KW-0418">Kinase</keyword>
<dbReference type="SUPFAM" id="SSF55781">
    <property type="entry name" value="GAF domain-like"/>
    <property type="match status" value="1"/>
</dbReference>
<dbReference type="PANTHER" id="PTHR43547:SF2">
    <property type="entry name" value="HYBRID SIGNAL TRANSDUCTION HISTIDINE KINASE C"/>
    <property type="match status" value="1"/>
</dbReference>
<evidence type="ECO:0000256" key="7">
    <source>
        <dbReference type="PROSITE-ProRule" id="PRU00169"/>
    </source>
</evidence>
<gene>
    <name evidence="11" type="ORF">C7B82_04895</name>
</gene>
<evidence type="ECO:0000256" key="2">
    <source>
        <dbReference type="ARBA" id="ARBA00012438"/>
    </source>
</evidence>
<evidence type="ECO:0000259" key="10">
    <source>
        <dbReference type="PROSITE" id="PS50110"/>
    </source>
</evidence>
<dbReference type="GO" id="GO:0000155">
    <property type="term" value="F:phosphorelay sensor kinase activity"/>
    <property type="evidence" value="ECO:0007669"/>
    <property type="project" value="InterPro"/>
</dbReference>
<dbReference type="InterPro" id="IPR003594">
    <property type="entry name" value="HATPase_dom"/>
</dbReference>
<comment type="caution">
    <text evidence="11">The sequence shown here is derived from an EMBL/GenBank/DDBJ whole genome shotgun (WGS) entry which is preliminary data.</text>
</comment>
<dbReference type="Gene3D" id="1.10.287.130">
    <property type="match status" value="1"/>
</dbReference>
<dbReference type="SUPFAM" id="SSF47384">
    <property type="entry name" value="Homodimeric domain of signal transducing histidine kinase"/>
    <property type="match status" value="1"/>
</dbReference>
<protein>
    <recommendedName>
        <fullName evidence="2">histidine kinase</fullName>
        <ecNumber evidence="2">2.7.13.3</ecNumber>
    </recommendedName>
</protein>
<dbReference type="Pfam" id="PF02518">
    <property type="entry name" value="HATPase_c"/>
    <property type="match status" value="1"/>
</dbReference>
<evidence type="ECO:0000256" key="4">
    <source>
        <dbReference type="ARBA" id="ARBA00022679"/>
    </source>
</evidence>
<dbReference type="EC" id="2.7.13.3" evidence="2"/>
<dbReference type="SMART" id="SM00448">
    <property type="entry name" value="REC"/>
    <property type="match status" value="1"/>
</dbReference>
<dbReference type="Pfam" id="PF01590">
    <property type="entry name" value="GAF"/>
    <property type="match status" value="1"/>
</dbReference>
<evidence type="ECO:0000256" key="8">
    <source>
        <dbReference type="SAM" id="MobiDB-lite"/>
    </source>
</evidence>
<dbReference type="SMART" id="SM00387">
    <property type="entry name" value="HATPase_c"/>
    <property type="match status" value="1"/>
</dbReference>
<dbReference type="InterPro" id="IPR003018">
    <property type="entry name" value="GAF"/>
</dbReference>
<dbReference type="PROSITE" id="PS50110">
    <property type="entry name" value="RESPONSE_REGULATORY"/>
    <property type="match status" value="1"/>
</dbReference>
<dbReference type="SMART" id="SM00388">
    <property type="entry name" value="HisKA"/>
    <property type="match status" value="1"/>
</dbReference>
<evidence type="ECO:0000313" key="12">
    <source>
        <dbReference type="Proteomes" id="UP000239576"/>
    </source>
</evidence>
<accession>A0A2T1EJL9</accession>
<dbReference type="Pfam" id="PF00512">
    <property type="entry name" value="HisKA"/>
    <property type="match status" value="1"/>
</dbReference>
<dbReference type="PROSITE" id="PS50109">
    <property type="entry name" value="HIS_KIN"/>
    <property type="match status" value="1"/>
</dbReference>
<keyword evidence="6" id="KW-0902">Two-component regulatory system</keyword>
<dbReference type="CDD" id="cd19920">
    <property type="entry name" value="REC_PA4781-like"/>
    <property type="match status" value="1"/>
</dbReference>
<dbReference type="PANTHER" id="PTHR43547">
    <property type="entry name" value="TWO-COMPONENT HISTIDINE KINASE"/>
    <property type="match status" value="1"/>
</dbReference>
<keyword evidence="12" id="KW-1185">Reference proteome</keyword>
<evidence type="ECO:0000256" key="5">
    <source>
        <dbReference type="ARBA" id="ARBA00022777"/>
    </source>
</evidence>
<dbReference type="InterPro" id="IPR029016">
    <property type="entry name" value="GAF-like_dom_sf"/>
</dbReference>
<dbReference type="RefSeq" id="WP_106255194.1">
    <property type="nucleotide sequence ID" value="NZ_CAWNSW010000082.1"/>
</dbReference>
<evidence type="ECO:0000313" key="11">
    <source>
        <dbReference type="EMBL" id="PSB32946.1"/>
    </source>
</evidence>
<keyword evidence="4" id="KW-0808">Transferase</keyword>
<dbReference type="PRINTS" id="PR00344">
    <property type="entry name" value="BCTRLSENSOR"/>
</dbReference>
<dbReference type="InterPro" id="IPR036890">
    <property type="entry name" value="HATPase_C_sf"/>
</dbReference>